<name>A0ABP3NXJ0_SACER</name>
<dbReference type="PROSITE" id="PS50104">
    <property type="entry name" value="TIR"/>
    <property type="match status" value="1"/>
</dbReference>
<sequence>MHDVFINYRTGDDESAAALIDQDLSLRFGSERIFRASKSIEPGEDFTERLVAAVRQCRVLLVVIGPRWLTARGADGRNALDDESDWTRREILEAFDRGIRVVPVLVGRTTERLARADLPPALAELADCQYRRLDLRNSEADLAQIAAKLSELVPGLVDRSGKEAPKPAAAGNTYNSVGNVTGWVVQADVYHNNQSGGIGNVAGNIGTYIDRADGPLHTGSGNQYNNSTHSSGDGVNHVANNKGRIRQRFGDGGEDRR</sequence>
<organism evidence="3 4">
    <name type="scientific">Saccharopolyspora erythraea</name>
    <name type="common">Streptomyces erythraeus</name>
    <dbReference type="NCBI Taxonomy" id="1836"/>
    <lineage>
        <taxon>Bacteria</taxon>
        <taxon>Bacillati</taxon>
        <taxon>Actinomycetota</taxon>
        <taxon>Actinomycetes</taxon>
        <taxon>Pseudonocardiales</taxon>
        <taxon>Pseudonocardiaceae</taxon>
        <taxon>Saccharopolyspora</taxon>
    </lineage>
</organism>
<proteinExistence type="predicted"/>
<keyword evidence="4" id="KW-1185">Reference proteome</keyword>
<feature type="compositionally biased region" description="Polar residues" evidence="1">
    <location>
        <begin position="219"/>
        <end position="233"/>
    </location>
</feature>
<feature type="region of interest" description="Disordered" evidence="1">
    <location>
        <begin position="216"/>
        <end position="238"/>
    </location>
</feature>
<evidence type="ECO:0000259" key="2">
    <source>
        <dbReference type="PROSITE" id="PS50104"/>
    </source>
</evidence>
<gene>
    <name evidence="3" type="ORF">GCM10009533_62040</name>
</gene>
<evidence type="ECO:0000313" key="4">
    <source>
        <dbReference type="Proteomes" id="UP001500729"/>
    </source>
</evidence>
<dbReference type="InterPro" id="IPR035897">
    <property type="entry name" value="Toll_tir_struct_dom_sf"/>
</dbReference>
<protein>
    <recommendedName>
        <fullName evidence="2">TIR domain-containing protein</fullName>
    </recommendedName>
</protein>
<dbReference type="Proteomes" id="UP001500729">
    <property type="component" value="Unassembled WGS sequence"/>
</dbReference>
<comment type="caution">
    <text evidence="3">The sequence shown here is derived from an EMBL/GenBank/DDBJ whole genome shotgun (WGS) entry which is preliminary data.</text>
</comment>
<feature type="domain" description="TIR" evidence="2">
    <location>
        <begin position="1"/>
        <end position="153"/>
    </location>
</feature>
<dbReference type="Pfam" id="PF13676">
    <property type="entry name" value="TIR_2"/>
    <property type="match status" value="1"/>
</dbReference>
<evidence type="ECO:0000313" key="3">
    <source>
        <dbReference type="EMBL" id="GAA0555801.1"/>
    </source>
</evidence>
<dbReference type="Gene3D" id="3.40.50.10140">
    <property type="entry name" value="Toll/interleukin-1 receptor homology (TIR) domain"/>
    <property type="match status" value="1"/>
</dbReference>
<evidence type="ECO:0000256" key="1">
    <source>
        <dbReference type="SAM" id="MobiDB-lite"/>
    </source>
</evidence>
<dbReference type="InterPro" id="IPR000157">
    <property type="entry name" value="TIR_dom"/>
</dbReference>
<reference evidence="4" key="1">
    <citation type="journal article" date="2019" name="Int. J. Syst. Evol. Microbiol.">
        <title>The Global Catalogue of Microorganisms (GCM) 10K type strain sequencing project: providing services to taxonomists for standard genome sequencing and annotation.</title>
        <authorList>
            <consortium name="The Broad Institute Genomics Platform"/>
            <consortium name="The Broad Institute Genome Sequencing Center for Infectious Disease"/>
            <person name="Wu L."/>
            <person name="Ma J."/>
        </authorList>
    </citation>
    <scope>NUCLEOTIDE SEQUENCE [LARGE SCALE GENOMIC DNA]</scope>
    <source>
        <strain evidence="4">JCM 10303</strain>
    </source>
</reference>
<dbReference type="SUPFAM" id="SSF52200">
    <property type="entry name" value="Toll/Interleukin receptor TIR domain"/>
    <property type="match status" value="1"/>
</dbReference>
<accession>A0ABP3NXJ0</accession>
<dbReference type="EMBL" id="BAAAGS010000068">
    <property type="protein sequence ID" value="GAA0555801.1"/>
    <property type="molecule type" value="Genomic_DNA"/>
</dbReference>
<dbReference type="RefSeq" id="WP_009949612.1">
    <property type="nucleotide sequence ID" value="NZ_BAAAGS010000068.1"/>
</dbReference>